<reference evidence="19" key="1">
    <citation type="submission" date="2020-10" db="EMBL/GenBank/DDBJ databases">
        <title>Genome sequence of the unusual species of purple photosynthetic bacteria, Phaeovibrio sulfidiphilus DSM 23193, type strain.</title>
        <authorList>
            <person name="Kyndt J.A."/>
            <person name="Meyer T.E."/>
        </authorList>
    </citation>
    <scope>NUCLEOTIDE SEQUENCE</scope>
    <source>
        <strain evidence="19">DSM 23193</strain>
    </source>
</reference>
<dbReference type="PANTHER" id="PTHR14269">
    <property type="entry name" value="CDP-DIACYLGLYCEROL--GLYCEROL-3-PHOSPHATE 3-PHOSPHATIDYLTRANSFERASE-RELATED"/>
    <property type="match status" value="1"/>
</dbReference>
<evidence type="ECO:0000256" key="6">
    <source>
        <dbReference type="ARBA" id="ARBA00014944"/>
    </source>
</evidence>
<dbReference type="GO" id="GO:0046474">
    <property type="term" value="P:glycerophospholipid biosynthetic process"/>
    <property type="evidence" value="ECO:0007669"/>
    <property type="project" value="TreeGrafter"/>
</dbReference>
<dbReference type="Gene3D" id="1.20.120.1760">
    <property type="match status" value="1"/>
</dbReference>
<feature type="transmembrane region" description="Helical" evidence="18">
    <location>
        <begin position="96"/>
        <end position="123"/>
    </location>
</feature>
<feature type="transmembrane region" description="Helical" evidence="18">
    <location>
        <begin position="157"/>
        <end position="176"/>
    </location>
</feature>
<evidence type="ECO:0000256" key="18">
    <source>
        <dbReference type="SAM" id="Phobius"/>
    </source>
</evidence>
<comment type="pathway">
    <text evidence="2">Phospholipid metabolism; phosphatidylglycerol biosynthesis; phosphatidylglycerol from CDP-diacylglycerol: step 1/2.</text>
</comment>
<evidence type="ECO:0000256" key="5">
    <source>
        <dbReference type="ARBA" id="ARBA00013170"/>
    </source>
</evidence>
<comment type="pathway">
    <text evidence="3">Lipid metabolism.</text>
</comment>
<evidence type="ECO:0000256" key="12">
    <source>
        <dbReference type="ARBA" id="ARBA00023136"/>
    </source>
</evidence>
<dbReference type="AlphaFoldDB" id="A0A8J7CNQ4"/>
<evidence type="ECO:0000256" key="7">
    <source>
        <dbReference type="ARBA" id="ARBA00022516"/>
    </source>
</evidence>
<dbReference type="InterPro" id="IPR004570">
    <property type="entry name" value="Phosphatidylglycerol_P_synth"/>
</dbReference>
<keyword evidence="7" id="KW-0444">Lipid biosynthesis</keyword>
<dbReference type="GO" id="GO:0008444">
    <property type="term" value="F:CDP-diacylglycerol-glycerol-3-phosphate 3-phosphatidyltransferase activity"/>
    <property type="evidence" value="ECO:0007669"/>
    <property type="project" value="UniProtKB-UniRule"/>
</dbReference>
<dbReference type="GO" id="GO:0016020">
    <property type="term" value="C:membrane"/>
    <property type="evidence" value="ECO:0007669"/>
    <property type="project" value="UniProtKB-SubCell"/>
</dbReference>
<comment type="similarity">
    <text evidence="4 17">Belongs to the CDP-alcohol phosphatidyltransferase class-I family.</text>
</comment>
<dbReference type="PIRSF" id="PIRSF000847">
    <property type="entry name" value="Phos_ph_gly_syn"/>
    <property type="match status" value="1"/>
</dbReference>
<comment type="catalytic activity">
    <reaction evidence="15">
        <text>a CDP-1,2-diacyl-sn-glycerol + sn-glycerol 3-phosphate = a 1,2-diacyl-sn-glycero-3-phospho-(1'-sn-glycero-3'-phosphate) + CMP + H(+)</text>
        <dbReference type="Rhea" id="RHEA:12593"/>
        <dbReference type="ChEBI" id="CHEBI:15378"/>
        <dbReference type="ChEBI" id="CHEBI:57597"/>
        <dbReference type="ChEBI" id="CHEBI:58332"/>
        <dbReference type="ChEBI" id="CHEBI:60110"/>
        <dbReference type="ChEBI" id="CHEBI:60377"/>
        <dbReference type="EC" id="2.7.8.5"/>
    </reaction>
</comment>
<evidence type="ECO:0000256" key="11">
    <source>
        <dbReference type="ARBA" id="ARBA00023098"/>
    </source>
</evidence>
<dbReference type="PROSITE" id="PS00379">
    <property type="entry name" value="CDP_ALCOHOL_P_TRANSF"/>
    <property type="match status" value="1"/>
</dbReference>
<keyword evidence="20" id="KW-1185">Reference proteome</keyword>
<gene>
    <name evidence="19" type="primary">pgsA</name>
    <name evidence="19" type="ORF">IHV25_00650</name>
</gene>
<evidence type="ECO:0000256" key="13">
    <source>
        <dbReference type="ARBA" id="ARBA00023209"/>
    </source>
</evidence>
<comment type="subcellular location">
    <subcellularLocation>
        <location evidence="1">Membrane</location>
        <topology evidence="1">Multi-pass membrane protein</topology>
    </subcellularLocation>
</comment>
<dbReference type="InterPro" id="IPR043130">
    <property type="entry name" value="CDP-OH_PTrfase_TM_dom"/>
</dbReference>
<proteinExistence type="inferred from homology"/>
<evidence type="ECO:0000256" key="10">
    <source>
        <dbReference type="ARBA" id="ARBA00022989"/>
    </source>
</evidence>
<dbReference type="NCBIfam" id="TIGR00560">
    <property type="entry name" value="pgsA"/>
    <property type="match status" value="1"/>
</dbReference>
<dbReference type="EC" id="2.7.8.5" evidence="5 16"/>
<evidence type="ECO:0000256" key="16">
    <source>
        <dbReference type="NCBIfam" id="TIGR00560"/>
    </source>
</evidence>
<sequence>MPIFTGRGKLRARVSTSGSPGIPTVLNLPNILTLSRIFVIPVVILLFYLDTNWARWINGGLFVAAAITDFFDGWLARRYNLVSPLGRFLDPIADKLLVAAVLMMLVAFNHIGAWVWPAAIVILMREILVSGLREFLAEIQVRMPVTKLAKWKTTVQLAALSVLIIGPIPFLPFLPVKGIGEILLWIAAIMTMITGWDYMKTGLAHMLPNPDGEPKS</sequence>
<evidence type="ECO:0000313" key="19">
    <source>
        <dbReference type="EMBL" id="MBE1236167.1"/>
    </source>
</evidence>
<evidence type="ECO:0000256" key="3">
    <source>
        <dbReference type="ARBA" id="ARBA00005189"/>
    </source>
</evidence>
<dbReference type="InterPro" id="IPR048254">
    <property type="entry name" value="CDP_ALCOHOL_P_TRANSF_CS"/>
</dbReference>
<evidence type="ECO:0000256" key="4">
    <source>
        <dbReference type="ARBA" id="ARBA00010441"/>
    </source>
</evidence>
<organism evidence="19 20">
    <name type="scientific">Phaeovibrio sulfidiphilus</name>
    <dbReference type="NCBI Taxonomy" id="1220600"/>
    <lineage>
        <taxon>Bacteria</taxon>
        <taxon>Pseudomonadati</taxon>
        <taxon>Pseudomonadota</taxon>
        <taxon>Alphaproteobacteria</taxon>
        <taxon>Rhodospirillales</taxon>
        <taxon>Rhodospirillaceae</taxon>
        <taxon>Phaeovibrio</taxon>
    </lineage>
</organism>
<feature type="transmembrane region" description="Helical" evidence="18">
    <location>
        <begin position="56"/>
        <end position="76"/>
    </location>
</feature>
<keyword evidence="14" id="KW-1208">Phospholipid metabolism</keyword>
<evidence type="ECO:0000256" key="15">
    <source>
        <dbReference type="ARBA" id="ARBA00048586"/>
    </source>
</evidence>
<evidence type="ECO:0000256" key="1">
    <source>
        <dbReference type="ARBA" id="ARBA00004141"/>
    </source>
</evidence>
<comment type="caution">
    <text evidence="19">The sequence shown here is derived from an EMBL/GenBank/DDBJ whole genome shotgun (WGS) entry which is preliminary data.</text>
</comment>
<keyword evidence="8 17" id="KW-0808">Transferase</keyword>
<keyword evidence="12 18" id="KW-0472">Membrane</keyword>
<protein>
    <recommendedName>
        <fullName evidence="6 16">CDP-diacylglycerol--glycerol-3-phosphate 3-phosphatidyltransferase</fullName>
        <ecNumber evidence="5 16">2.7.8.5</ecNumber>
    </recommendedName>
</protein>
<evidence type="ECO:0000256" key="9">
    <source>
        <dbReference type="ARBA" id="ARBA00022692"/>
    </source>
</evidence>
<evidence type="ECO:0000256" key="14">
    <source>
        <dbReference type="ARBA" id="ARBA00023264"/>
    </source>
</evidence>
<dbReference type="Proteomes" id="UP000631034">
    <property type="component" value="Unassembled WGS sequence"/>
</dbReference>
<dbReference type="PANTHER" id="PTHR14269:SF62">
    <property type="entry name" value="CDP-DIACYLGLYCEROL--GLYCEROL-3-PHOSPHATE 3-PHOSPHATIDYLTRANSFERASE 1, CHLOROPLASTIC"/>
    <property type="match status" value="1"/>
</dbReference>
<evidence type="ECO:0000313" key="20">
    <source>
        <dbReference type="Proteomes" id="UP000631034"/>
    </source>
</evidence>
<feature type="transmembrane region" description="Helical" evidence="18">
    <location>
        <begin position="182"/>
        <end position="199"/>
    </location>
</feature>
<name>A0A8J7CNQ4_9PROT</name>
<dbReference type="Pfam" id="PF01066">
    <property type="entry name" value="CDP-OH_P_transf"/>
    <property type="match status" value="1"/>
</dbReference>
<dbReference type="InterPro" id="IPR000462">
    <property type="entry name" value="CDP-OH_P_trans"/>
</dbReference>
<dbReference type="EMBL" id="JACZHT010000001">
    <property type="protein sequence ID" value="MBE1236167.1"/>
    <property type="molecule type" value="Genomic_DNA"/>
</dbReference>
<dbReference type="InterPro" id="IPR050324">
    <property type="entry name" value="CDP-alcohol_PTase-I"/>
</dbReference>
<feature type="transmembrane region" description="Helical" evidence="18">
    <location>
        <begin position="31"/>
        <end position="49"/>
    </location>
</feature>
<evidence type="ECO:0000256" key="8">
    <source>
        <dbReference type="ARBA" id="ARBA00022679"/>
    </source>
</evidence>
<keyword evidence="9 18" id="KW-0812">Transmembrane</keyword>
<keyword evidence="11" id="KW-0443">Lipid metabolism</keyword>
<evidence type="ECO:0000256" key="2">
    <source>
        <dbReference type="ARBA" id="ARBA00005042"/>
    </source>
</evidence>
<keyword evidence="10 18" id="KW-1133">Transmembrane helix</keyword>
<keyword evidence="13" id="KW-0594">Phospholipid biosynthesis</keyword>
<accession>A0A8J7CNQ4</accession>
<evidence type="ECO:0000256" key="17">
    <source>
        <dbReference type="RuleBase" id="RU003750"/>
    </source>
</evidence>